<dbReference type="EMBL" id="JADFTS010000008">
    <property type="protein sequence ID" value="KAF9591077.1"/>
    <property type="molecule type" value="Genomic_DNA"/>
</dbReference>
<dbReference type="Gene3D" id="3.40.50.300">
    <property type="entry name" value="P-loop containing nucleotide triphosphate hydrolases"/>
    <property type="match status" value="1"/>
</dbReference>
<dbReference type="Pfam" id="PF00004">
    <property type="entry name" value="AAA"/>
    <property type="match status" value="1"/>
</dbReference>
<accession>A0A835H3I3</accession>
<keyword evidence="5" id="KW-1185">Reference proteome</keyword>
<dbReference type="InterPro" id="IPR027417">
    <property type="entry name" value="P-loop_NTPase"/>
</dbReference>
<name>A0A835H3I3_9MAGN</name>
<reference evidence="4 5" key="1">
    <citation type="submission" date="2020-10" db="EMBL/GenBank/DDBJ databases">
        <title>The Coptis chinensis genome and diversification of protoberbering-type alkaloids.</title>
        <authorList>
            <person name="Wang B."/>
            <person name="Shu S."/>
            <person name="Song C."/>
            <person name="Liu Y."/>
        </authorList>
    </citation>
    <scope>NUCLEOTIDE SEQUENCE [LARGE SCALE GENOMIC DNA]</scope>
    <source>
        <strain evidence="4">HL-2020</strain>
        <tissue evidence="4">Leaf</tissue>
    </source>
</reference>
<dbReference type="PANTHER" id="PTHR23077">
    <property type="entry name" value="AAA-FAMILY ATPASE"/>
    <property type="match status" value="1"/>
</dbReference>
<dbReference type="GO" id="GO:0031593">
    <property type="term" value="F:polyubiquitin modification-dependent protein binding"/>
    <property type="evidence" value="ECO:0007669"/>
    <property type="project" value="TreeGrafter"/>
</dbReference>
<dbReference type="InterPro" id="IPR003959">
    <property type="entry name" value="ATPase_AAA_core"/>
</dbReference>
<evidence type="ECO:0000256" key="2">
    <source>
        <dbReference type="ARBA" id="ARBA00022840"/>
    </source>
</evidence>
<protein>
    <recommendedName>
        <fullName evidence="3">ATPase AAA-type core domain-containing protein</fullName>
    </recommendedName>
</protein>
<sequence>MLNKNWQIKKEKDVIRYEISVSSGCNLLILCFTRSCCFVFRFSSFLSEMGSVGDAGGAADRVLNQLLTEMDGMSTKKTVFIIGATNRPDIIDSTLLGHGPP</sequence>
<comment type="caution">
    <text evidence="4">The sequence shown here is derived from an EMBL/GenBank/DDBJ whole genome shotgun (WGS) entry which is preliminary data.</text>
</comment>
<organism evidence="4 5">
    <name type="scientific">Coptis chinensis</name>
    <dbReference type="NCBI Taxonomy" id="261450"/>
    <lineage>
        <taxon>Eukaryota</taxon>
        <taxon>Viridiplantae</taxon>
        <taxon>Streptophyta</taxon>
        <taxon>Embryophyta</taxon>
        <taxon>Tracheophyta</taxon>
        <taxon>Spermatophyta</taxon>
        <taxon>Magnoliopsida</taxon>
        <taxon>Ranunculales</taxon>
        <taxon>Ranunculaceae</taxon>
        <taxon>Coptidoideae</taxon>
        <taxon>Coptis</taxon>
    </lineage>
</organism>
<evidence type="ECO:0000313" key="4">
    <source>
        <dbReference type="EMBL" id="KAF9591077.1"/>
    </source>
</evidence>
<dbReference type="GO" id="GO:0005634">
    <property type="term" value="C:nucleus"/>
    <property type="evidence" value="ECO:0007669"/>
    <property type="project" value="TreeGrafter"/>
</dbReference>
<dbReference type="GO" id="GO:0005524">
    <property type="term" value="F:ATP binding"/>
    <property type="evidence" value="ECO:0007669"/>
    <property type="project" value="UniProtKB-KW"/>
</dbReference>
<dbReference type="GO" id="GO:0034098">
    <property type="term" value="C:VCP-NPL4-UFD1 AAA ATPase complex"/>
    <property type="evidence" value="ECO:0007669"/>
    <property type="project" value="TreeGrafter"/>
</dbReference>
<dbReference type="GO" id="GO:0016887">
    <property type="term" value="F:ATP hydrolysis activity"/>
    <property type="evidence" value="ECO:0007669"/>
    <property type="project" value="InterPro"/>
</dbReference>
<dbReference type="PANTHER" id="PTHR23077:SF171">
    <property type="entry name" value="NUCLEAR VALOSIN-CONTAINING PROTEIN-LIKE"/>
    <property type="match status" value="1"/>
</dbReference>
<dbReference type="GO" id="GO:0097352">
    <property type="term" value="P:autophagosome maturation"/>
    <property type="evidence" value="ECO:0007669"/>
    <property type="project" value="TreeGrafter"/>
</dbReference>
<dbReference type="SUPFAM" id="SSF52540">
    <property type="entry name" value="P-loop containing nucleoside triphosphate hydrolases"/>
    <property type="match status" value="1"/>
</dbReference>
<dbReference type="GO" id="GO:0030970">
    <property type="term" value="P:retrograde protein transport, ER to cytosol"/>
    <property type="evidence" value="ECO:0007669"/>
    <property type="project" value="TreeGrafter"/>
</dbReference>
<gene>
    <name evidence="4" type="ORF">IFM89_001421</name>
</gene>
<evidence type="ECO:0000256" key="1">
    <source>
        <dbReference type="ARBA" id="ARBA00022741"/>
    </source>
</evidence>
<proteinExistence type="predicted"/>
<dbReference type="InterPro" id="IPR050168">
    <property type="entry name" value="AAA_ATPase_domain"/>
</dbReference>
<evidence type="ECO:0000259" key="3">
    <source>
        <dbReference type="Pfam" id="PF00004"/>
    </source>
</evidence>
<dbReference type="AlphaFoldDB" id="A0A835H3I3"/>
<dbReference type="OrthoDB" id="691210at2759"/>
<keyword evidence="1" id="KW-0547">Nucleotide-binding</keyword>
<dbReference type="GO" id="GO:0051228">
    <property type="term" value="P:mitotic spindle disassembly"/>
    <property type="evidence" value="ECO:0007669"/>
    <property type="project" value="TreeGrafter"/>
</dbReference>
<feature type="domain" description="ATPase AAA-type core" evidence="3">
    <location>
        <begin position="51"/>
        <end position="96"/>
    </location>
</feature>
<keyword evidence="2" id="KW-0067">ATP-binding</keyword>
<dbReference type="GO" id="GO:0005829">
    <property type="term" value="C:cytosol"/>
    <property type="evidence" value="ECO:0007669"/>
    <property type="project" value="TreeGrafter"/>
</dbReference>
<evidence type="ECO:0000313" key="5">
    <source>
        <dbReference type="Proteomes" id="UP000631114"/>
    </source>
</evidence>
<dbReference type="Proteomes" id="UP000631114">
    <property type="component" value="Unassembled WGS sequence"/>
</dbReference>